<dbReference type="GO" id="GO:0003677">
    <property type="term" value="F:DNA binding"/>
    <property type="evidence" value="ECO:0007669"/>
    <property type="project" value="UniProtKB-KW"/>
</dbReference>
<dbReference type="PANTHER" id="PTHR46558">
    <property type="entry name" value="TRACRIPTIONAL REGULATORY PROTEIN-RELATED-RELATED"/>
    <property type="match status" value="1"/>
</dbReference>
<dbReference type="Pfam" id="PF01381">
    <property type="entry name" value="HTH_3"/>
    <property type="match status" value="1"/>
</dbReference>
<dbReference type="SUPFAM" id="SSF47413">
    <property type="entry name" value="lambda repressor-like DNA-binding domains"/>
    <property type="match status" value="1"/>
</dbReference>
<dbReference type="PANTHER" id="PTHR46558:SF11">
    <property type="entry name" value="HTH-TYPE TRANSCRIPTIONAL REGULATOR XRE"/>
    <property type="match status" value="1"/>
</dbReference>
<comment type="caution">
    <text evidence="3">The sequence shown here is derived from an EMBL/GenBank/DDBJ whole genome shotgun (WGS) entry which is preliminary data.</text>
</comment>
<dbReference type="SMART" id="SM00530">
    <property type="entry name" value="HTH_XRE"/>
    <property type="match status" value="1"/>
</dbReference>
<dbReference type="Proteomes" id="UP000649345">
    <property type="component" value="Unassembled WGS sequence"/>
</dbReference>
<proteinExistence type="predicted"/>
<keyword evidence="4" id="KW-1185">Reference proteome</keyword>
<reference evidence="3" key="1">
    <citation type="submission" date="2020-08" db="EMBL/GenBank/DDBJ databases">
        <title>Genome public.</title>
        <authorList>
            <person name="Liu C."/>
            <person name="Sun Q."/>
        </authorList>
    </citation>
    <scope>NUCLEOTIDE SEQUENCE</scope>
    <source>
        <strain evidence="3">NSJ-68</strain>
    </source>
</reference>
<name>A0A923RMT1_9FIRM</name>
<dbReference type="PROSITE" id="PS50943">
    <property type="entry name" value="HTH_CROC1"/>
    <property type="match status" value="1"/>
</dbReference>
<dbReference type="AlphaFoldDB" id="A0A923RMT1"/>
<sequence length="170" mass="19623">MRLGEYLEVGKKMKQARMNAGINQREMATRLELTNSSYSNYENGYSEPPVETIQKFCDILKISMNELLGVKISTPRTVPVRTFADFLAILIDLDRRGLHIKGNTTYSQKDNQLMAHLALDIPNAQIATFIPDWNKVNQQLADGLLDKEEYEMWLEDTLRLFNVPIEDYIH</sequence>
<dbReference type="RefSeq" id="WP_186873815.1">
    <property type="nucleotide sequence ID" value="NZ_JACOOR010000007.1"/>
</dbReference>
<gene>
    <name evidence="3" type="ORF">H8S44_12830</name>
</gene>
<evidence type="ECO:0000256" key="1">
    <source>
        <dbReference type="ARBA" id="ARBA00023125"/>
    </source>
</evidence>
<organism evidence="3 4">
    <name type="scientific">Anaerosacchariphilus hominis</name>
    <dbReference type="NCBI Taxonomy" id="2763017"/>
    <lineage>
        <taxon>Bacteria</taxon>
        <taxon>Bacillati</taxon>
        <taxon>Bacillota</taxon>
        <taxon>Clostridia</taxon>
        <taxon>Lachnospirales</taxon>
        <taxon>Lachnospiraceae</taxon>
        <taxon>Anaerosacchariphilus</taxon>
    </lineage>
</organism>
<accession>A0A923RMT1</accession>
<dbReference type="Gene3D" id="1.10.260.40">
    <property type="entry name" value="lambda repressor-like DNA-binding domains"/>
    <property type="match status" value="1"/>
</dbReference>
<protein>
    <submittedName>
        <fullName evidence="3">Helix-turn-helix transcriptional regulator</fullName>
    </submittedName>
</protein>
<dbReference type="InterPro" id="IPR001387">
    <property type="entry name" value="Cro/C1-type_HTH"/>
</dbReference>
<evidence type="ECO:0000313" key="3">
    <source>
        <dbReference type="EMBL" id="MBC5660652.1"/>
    </source>
</evidence>
<feature type="domain" description="HTH cro/C1-type" evidence="2">
    <location>
        <begin position="13"/>
        <end position="67"/>
    </location>
</feature>
<dbReference type="CDD" id="cd00093">
    <property type="entry name" value="HTH_XRE"/>
    <property type="match status" value="1"/>
</dbReference>
<dbReference type="EMBL" id="JACOOR010000007">
    <property type="protein sequence ID" value="MBC5660652.1"/>
    <property type="molecule type" value="Genomic_DNA"/>
</dbReference>
<evidence type="ECO:0000313" key="4">
    <source>
        <dbReference type="Proteomes" id="UP000649345"/>
    </source>
</evidence>
<keyword evidence="1" id="KW-0238">DNA-binding</keyword>
<evidence type="ECO:0000259" key="2">
    <source>
        <dbReference type="PROSITE" id="PS50943"/>
    </source>
</evidence>
<dbReference type="InterPro" id="IPR010982">
    <property type="entry name" value="Lambda_DNA-bd_dom_sf"/>
</dbReference>